<dbReference type="EMBL" id="AVGG01000012">
    <property type="protein sequence ID" value="ESU27188.1"/>
    <property type="molecule type" value="Genomic_DNA"/>
</dbReference>
<sequence>MIKKQTLFLFFLLLITFDGFCQNYTDFQYRFIPAVNYRFNDKWKISGEYRYSVQKDFQEFRSSAAEFAVKYNFNPEFSIEPGYRFTTSYESDAHRLFAALKYDKDFGALSLFSAIKYQFSTGSFNERYMSDFKEPVQMLREKIGLDYNVPKSKASFNVSVEIFLKLADDDPIKYNRTRYTIGSDYRFKYGSKVGLSFFFDDRYNPQKIDRFVLETKYTLSIDDLIKKIKKEKERKAKSDTESTQP</sequence>
<accession>V6SKG8</accession>
<organism evidence="2 3">
    <name type="scientific">Flavobacterium limnosediminis JC2902</name>
    <dbReference type="NCBI Taxonomy" id="1341181"/>
    <lineage>
        <taxon>Bacteria</taxon>
        <taxon>Pseudomonadati</taxon>
        <taxon>Bacteroidota</taxon>
        <taxon>Flavobacteriia</taxon>
        <taxon>Flavobacteriales</taxon>
        <taxon>Flavobacteriaceae</taxon>
        <taxon>Flavobacterium</taxon>
    </lineage>
</organism>
<reference evidence="2 3" key="1">
    <citation type="submission" date="2013-08" db="EMBL/GenBank/DDBJ databases">
        <title>Flavobacterium limnosediminis JC2902 genome sequencing.</title>
        <authorList>
            <person name="Lee K."/>
            <person name="Yi H."/>
            <person name="Park S."/>
            <person name="Chun J."/>
        </authorList>
    </citation>
    <scope>NUCLEOTIDE SEQUENCE [LARGE SCALE GENOMIC DNA]</scope>
    <source>
        <strain evidence="2 3">JC2902</strain>
    </source>
</reference>
<evidence type="ECO:0000313" key="2">
    <source>
        <dbReference type="EMBL" id="ESU27188.1"/>
    </source>
</evidence>
<dbReference type="InterPro" id="IPR011250">
    <property type="entry name" value="OMP/PagP_B-barrel"/>
</dbReference>
<name>V6SKG8_9FLAO</name>
<protein>
    <recommendedName>
        <fullName evidence="4">DUF2490 domain-containing protein</fullName>
    </recommendedName>
</protein>
<dbReference type="eggNOG" id="ENOG5032H8F">
    <property type="taxonomic scope" value="Bacteria"/>
</dbReference>
<dbReference type="SUPFAM" id="SSF56925">
    <property type="entry name" value="OMPA-like"/>
    <property type="match status" value="1"/>
</dbReference>
<dbReference type="AlphaFoldDB" id="V6SKG8"/>
<dbReference type="Gene3D" id="2.40.160.40">
    <property type="entry name" value="monomeric porin ompg"/>
    <property type="match status" value="1"/>
</dbReference>
<gene>
    <name evidence="2" type="ORF">FLJC2902T_21610</name>
</gene>
<dbReference type="Proteomes" id="UP000018004">
    <property type="component" value="Unassembled WGS sequence"/>
</dbReference>
<evidence type="ECO:0000256" key="1">
    <source>
        <dbReference type="ARBA" id="ARBA00022729"/>
    </source>
</evidence>
<evidence type="ECO:0008006" key="4">
    <source>
        <dbReference type="Google" id="ProtNLM"/>
    </source>
</evidence>
<dbReference type="PATRIC" id="fig|1341181.4.peg.2126"/>
<evidence type="ECO:0000313" key="3">
    <source>
        <dbReference type="Proteomes" id="UP000018004"/>
    </source>
</evidence>
<dbReference type="InterPro" id="IPR019619">
    <property type="entry name" value="DUF2490"/>
</dbReference>
<comment type="caution">
    <text evidence="2">The sequence shown here is derived from an EMBL/GenBank/DDBJ whole genome shotgun (WGS) entry which is preliminary data.</text>
</comment>
<keyword evidence="1" id="KW-0732">Signal</keyword>
<dbReference type="InterPro" id="IPR053713">
    <property type="entry name" value="Bact_OM_Channel_sf"/>
</dbReference>
<keyword evidence="3" id="KW-1185">Reference proteome</keyword>
<dbReference type="Pfam" id="PF10677">
    <property type="entry name" value="DUF2490"/>
    <property type="match status" value="1"/>
</dbReference>
<proteinExistence type="predicted"/>